<sequence length="204" mass="21740">MATSPPPTHRHTLPSETRTRPDAGKYPTHPSPPVDARATATPPGGGVGWGALRWRAGPAAAASLPMPSALPGVRCARSLHLEPVCLVAFPRRVPALLLPSFSSFHLDHPPRHRHCRPAALEARTSGARRPKPSPSCCGGCPWLAPPTAIRQGEAIPWCYLPPSSGPASGFRRCPPVTPPLTAFRGGRCTLRLLRSRAWIRSPAA</sequence>
<proteinExistence type="predicted"/>
<name>A0A2T8KJ74_9POAL</name>
<evidence type="ECO:0000313" key="2">
    <source>
        <dbReference type="EMBL" id="PVH62194.1"/>
    </source>
</evidence>
<protein>
    <submittedName>
        <fullName evidence="2">Uncharacterized protein</fullName>
    </submittedName>
</protein>
<dbReference type="AlphaFoldDB" id="A0A2T8KJ74"/>
<dbReference type="Gramene" id="PVH62194">
    <property type="protein sequence ID" value="PVH62194"/>
    <property type="gene ID" value="PAHAL_3G233600"/>
</dbReference>
<organism evidence="2">
    <name type="scientific">Panicum hallii</name>
    <dbReference type="NCBI Taxonomy" id="206008"/>
    <lineage>
        <taxon>Eukaryota</taxon>
        <taxon>Viridiplantae</taxon>
        <taxon>Streptophyta</taxon>
        <taxon>Embryophyta</taxon>
        <taxon>Tracheophyta</taxon>
        <taxon>Spermatophyta</taxon>
        <taxon>Magnoliopsida</taxon>
        <taxon>Liliopsida</taxon>
        <taxon>Poales</taxon>
        <taxon>Poaceae</taxon>
        <taxon>PACMAD clade</taxon>
        <taxon>Panicoideae</taxon>
        <taxon>Panicodae</taxon>
        <taxon>Paniceae</taxon>
        <taxon>Panicinae</taxon>
        <taxon>Panicum</taxon>
        <taxon>Panicum sect. Panicum</taxon>
    </lineage>
</organism>
<accession>A0A2T8KJ74</accession>
<dbReference type="EMBL" id="CM008048">
    <property type="protein sequence ID" value="PVH62194.1"/>
    <property type="molecule type" value="Genomic_DNA"/>
</dbReference>
<dbReference type="Proteomes" id="UP000243499">
    <property type="component" value="Chromosome 3"/>
</dbReference>
<reference evidence="2" key="1">
    <citation type="submission" date="2018-04" db="EMBL/GenBank/DDBJ databases">
        <title>WGS assembly of Panicum hallii.</title>
        <authorList>
            <person name="Lovell J."/>
            <person name="Jenkins J."/>
            <person name="Lowry D."/>
            <person name="Mamidi S."/>
            <person name="Sreedasyam A."/>
            <person name="Weng X."/>
            <person name="Barry K."/>
            <person name="Bonette J."/>
            <person name="Campitelli B."/>
            <person name="Daum C."/>
            <person name="Gordon S."/>
            <person name="Gould B."/>
            <person name="Lipzen A."/>
            <person name="Macqueen A."/>
            <person name="Palacio-Mejia J."/>
            <person name="Plott C."/>
            <person name="Shakirov E."/>
            <person name="Shu S."/>
            <person name="Yoshinaga Y."/>
            <person name="Zane M."/>
            <person name="Rokhsar D."/>
            <person name="Grimwood J."/>
            <person name="Schmutz J."/>
            <person name="Juenger T."/>
        </authorList>
    </citation>
    <scope>NUCLEOTIDE SEQUENCE [LARGE SCALE GENOMIC DNA]</scope>
    <source>
        <strain evidence="2">FIL2</strain>
    </source>
</reference>
<gene>
    <name evidence="2" type="ORF">PAHAL_3G233600</name>
</gene>
<feature type="region of interest" description="Disordered" evidence="1">
    <location>
        <begin position="1"/>
        <end position="46"/>
    </location>
</feature>
<evidence type="ECO:0000256" key="1">
    <source>
        <dbReference type="SAM" id="MobiDB-lite"/>
    </source>
</evidence>